<dbReference type="Pfam" id="PF12697">
    <property type="entry name" value="Abhydrolase_6"/>
    <property type="match status" value="1"/>
</dbReference>
<dbReference type="InterPro" id="IPR000073">
    <property type="entry name" value="AB_hydrolase_1"/>
</dbReference>
<proteinExistence type="predicted"/>
<dbReference type="PANTHER" id="PTHR43194">
    <property type="entry name" value="HYDROLASE ALPHA/BETA FOLD FAMILY"/>
    <property type="match status" value="1"/>
</dbReference>
<organism evidence="2 3">
    <name type="scientific">Brucella haematophila</name>
    <dbReference type="NCBI Taxonomy" id="419474"/>
    <lineage>
        <taxon>Bacteria</taxon>
        <taxon>Pseudomonadati</taxon>
        <taxon>Pseudomonadota</taxon>
        <taxon>Alphaproteobacteria</taxon>
        <taxon>Hyphomicrobiales</taxon>
        <taxon>Brucellaceae</taxon>
        <taxon>Brucella/Ochrobactrum group</taxon>
        <taxon>Brucella</taxon>
    </lineage>
</organism>
<evidence type="ECO:0000259" key="1">
    <source>
        <dbReference type="Pfam" id="PF12697"/>
    </source>
</evidence>
<dbReference type="Gene3D" id="3.40.50.1820">
    <property type="entry name" value="alpha/beta hydrolase"/>
    <property type="match status" value="1"/>
</dbReference>
<evidence type="ECO:0000313" key="3">
    <source>
        <dbReference type="Proteomes" id="UP000704467"/>
    </source>
</evidence>
<name>A0ABX1DPT0_9HYPH</name>
<comment type="caution">
    <text evidence="2">The sequence shown here is derived from an EMBL/GenBank/DDBJ whole genome shotgun (WGS) entry which is preliminary data.</text>
</comment>
<sequence>MSAGQRLEGTPEPHGYIETRDGLSIAYDRYGDVNSPALVLLHGGGQMRASWDGIARKLVDAGFSVTTFDARGHGDSDWCPIGDYGQLKLTIDLETILSKLHIRKPILVGASMGGMTGIVAAGAGLEVAGLVLLDVAPMTEEKGFNRIRSFMSSAPDGYENLEAVALAVAHYRGEPPRQPGRGLVRSLRQTPDGRLRWHWDPRLLASRTAELEGRRSRLSDALARIERPVLLLRGEHSDFLSEEGARDFLNIARNGRYICIKGAGHMVQGEDNDPFITEILNFARALRDDARLASAPS</sequence>
<feature type="domain" description="AB hydrolase-1" evidence="1">
    <location>
        <begin position="38"/>
        <end position="275"/>
    </location>
</feature>
<evidence type="ECO:0000313" key="2">
    <source>
        <dbReference type="EMBL" id="NKC04950.1"/>
    </source>
</evidence>
<dbReference type="SUPFAM" id="SSF53474">
    <property type="entry name" value="alpha/beta-Hydrolases"/>
    <property type="match status" value="1"/>
</dbReference>
<dbReference type="RefSeq" id="WP_138784443.1">
    <property type="nucleotide sequence ID" value="NZ_JBHEEQ010000001.1"/>
</dbReference>
<dbReference type="PANTHER" id="PTHR43194:SF2">
    <property type="entry name" value="PEROXISOMAL MEMBRANE PROTEIN LPX1"/>
    <property type="match status" value="1"/>
</dbReference>
<protein>
    <submittedName>
        <fullName evidence="2">Alpha/beta hydrolase</fullName>
    </submittedName>
</protein>
<gene>
    <name evidence="2" type="ORF">HED55_22595</name>
</gene>
<dbReference type="EMBL" id="JAAVLN010000003">
    <property type="protein sequence ID" value="NKC04950.1"/>
    <property type="molecule type" value="Genomic_DNA"/>
</dbReference>
<accession>A0ABX1DPT0</accession>
<keyword evidence="2" id="KW-0378">Hydrolase</keyword>
<keyword evidence="3" id="KW-1185">Reference proteome</keyword>
<dbReference type="GO" id="GO:0016787">
    <property type="term" value="F:hydrolase activity"/>
    <property type="evidence" value="ECO:0007669"/>
    <property type="project" value="UniProtKB-KW"/>
</dbReference>
<reference evidence="2 3" key="1">
    <citation type="submission" date="2020-03" db="EMBL/GenBank/DDBJ databases">
        <title>Whole genome sequencing of clinical and environmental type strains of Ochrobactrum.</title>
        <authorList>
            <person name="Dharne M."/>
        </authorList>
    </citation>
    <scope>NUCLEOTIDE SEQUENCE [LARGE SCALE GENOMIC DNA]</scope>
    <source>
        <strain evidence="2 3">CIP 109452</strain>
    </source>
</reference>
<dbReference type="InterPro" id="IPR050228">
    <property type="entry name" value="Carboxylesterase_BioH"/>
</dbReference>
<dbReference type="Proteomes" id="UP000704467">
    <property type="component" value="Unassembled WGS sequence"/>
</dbReference>
<dbReference type="InterPro" id="IPR029058">
    <property type="entry name" value="AB_hydrolase_fold"/>
</dbReference>